<dbReference type="Gene3D" id="2.40.30.170">
    <property type="match status" value="1"/>
</dbReference>
<gene>
    <name evidence="8" type="ORF">ACFPN2_30495</name>
</gene>
<evidence type="ECO:0000313" key="8">
    <source>
        <dbReference type="EMBL" id="MFC4313446.1"/>
    </source>
</evidence>
<evidence type="ECO:0000256" key="2">
    <source>
        <dbReference type="ARBA" id="ARBA00009477"/>
    </source>
</evidence>
<keyword evidence="9" id="KW-1185">Reference proteome</keyword>
<comment type="caution">
    <text evidence="8">The sequence shown here is derived from an EMBL/GenBank/DDBJ whole genome shotgun (WGS) entry which is preliminary data.</text>
</comment>
<dbReference type="Pfam" id="PF25917">
    <property type="entry name" value="BSH_RND"/>
    <property type="match status" value="1"/>
</dbReference>
<dbReference type="Pfam" id="PF25876">
    <property type="entry name" value="HH_MFP_RND"/>
    <property type="match status" value="1"/>
</dbReference>
<dbReference type="RefSeq" id="WP_380603771.1">
    <property type="nucleotide sequence ID" value="NZ_JBHSDU010000015.1"/>
</dbReference>
<feature type="domain" description="Multidrug resistance protein MdtA-like barrel-sandwich hybrid" evidence="5">
    <location>
        <begin position="23"/>
        <end position="165"/>
    </location>
</feature>
<name>A0ABV8T0K3_9GAMM</name>
<dbReference type="InterPro" id="IPR058626">
    <property type="entry name" value="MdtA-like_b-barrel"/>
</dbReference>
<protein>
    <submittedName>
        <fullName evidence="8">Efflux RND transporter periplasmic adaptor subunit</fullName>
    </submittedName>
</protein>
<feature type="domain" description="Multidrug resistance protein MdtA-like alpha-helical hairpin" evidence="4">
    <location>
        <begin position="68"/>
        <end position="133"/>
    </location>
</feature>
<evidence type="ECO:0000256" key="1">
    <source>
        <dbReference type="ARBA" id="ARBA00004519"/>
    </source>
</evidence>
<dbReference type="NCBIfam" id="TIGR01730">
    <property type="entry name" value="RND_mfp"/>
    <property type="match status" value="1"/>
</dbReference>
<dbReference type="Gene3D" id="1.10.287.470">
    <property type="entry name" value="Helix hairpin bin"/>
    <property type="match status" value="1"/>
</dbReference>
<dbReference type="PANTHER" id="PTHR30158">
    <property type="entry name" value="ACRA/E-RELATED COMPONENT OF DRUG EFFLUX TRANSPORTER"/>
    <property type="match status" value="1"/>
</dbReference>
<reference evidence="9" key="1">
    <citation type="journal article" date="2019" name="Int. J. Syst. Evol. Microbiol.">
        <title>The Global Catalogue of Microorganisms (GCM) 10K type strain sequencing project: providing services to taxonomists for standard genome sequencing and annotation.</title>
        <authorList>
            <consortium name="The Broad Institute Genomics Platform"/>
            <consortium name="The Broad Institute Genome Sequencing Center for Infectious Disease"/>
            <person name="Wu L."/>
            <person name="Ma J."/>
        </authorList>
    </citation>
    <scope>NUCLEOTIDE SEQUENCE [LARGE SCALE GENOMIC DNA]</scope>
    <source>
        <strain evidence="9">CGMCC 1.10759</strain>
    </source>
</reference>
<dbReference type="Proteomes" id="UP001595904">
    <property type="component" value="Unassembled WGS sequence"/>
</dbReference>
<sequence length="350" mass="37598">MVTAKAQSIENITEVPGRVQAVRTSQVRARVDGIVERRLYDEGTDVKAGQTLFVIDPREYRANVSAVGATLTRAQATAANARQDVERYKGLVKEQAISQQEFDAAMARLRTADADVEQTQAQLESAKLNLSYTTVSAPIAGRAGRAQVTEGALVSAASATLLTTIEQLEPIYVNFSQSSAYLLAIRREMAAGTLKVPELGKVAVTLMLEDGSTYPHPGHLNFLDLSIDQATGTAAVRAEFPNPERILLPGQFVRARIEVGIRPHGYAIPQRAILLSTSGAAVMTIAEGDTIAPRPVKLGDQRGDQWIVLEGLHDGDRVVVDGLQKIQPGAHVRVINADEPAANAAKPTEH</sequence>
<dbReference type="InterPro" id="IPR058627">
    <property type="entry name" value="MdtA-like_C"/>
</dbReference>
<feature type="coiled-coil region" evidence="3">
    <location>
        <begin position="71"/>
        <end position="129"/>
    </location>
</feature>
<evidence type="ECO:0000259" key="5">
    <source>
        <dbReference type="Pfam" id="PF25917"/>
    </source>
</evidence>
<evidence type="ECO:0000313" key="9">
    <source>
        <dbReference type="Proteomes" id="UP001595904"/>
    </source>
</evidence>
<dbReference type="InterPro" id="IPR058625">
    <property type="entry name" value="MdtA-like_BSH"/>
</dbReference>
<dbReference type="InterPro" id="IPR058624">
    <property type="entry name" value="MdtA-like_HH"/>
</dbReference>
<feature type="domain" description="Multidrug resistance protein MdtA-like beta-barrel" evidence="6">
    <location>
        <begin position="170"/>
        <end position="260"/>
    </location>
</feature>
<dbReference type="Pfam" id="PF25967">
    <property type="entry name" value="RND-MFP_C"/>
    <property type="match status" value="1"/>
</dbReference>
<dbReference type="Gene3D" id="2.40.420.20">
    <property type="match status" value="1"/>
</dbReference>
<evidence type="ECO:0000256" key="3">
    <source>
        <dbReference type="SAM" id="Coils"/>
    </source>
</evidence>
<accession>A0ABV8T0K3</accession>
<dbReference type="Gene3D" id="2.40.50.100">
    <property type="match status" value="1"/>
</dbReference>
<comment type="similarity">
    <text evidence="2">Belongs to the membrane fusion protein (MFP) (TC 8.A.1) family.</text>
</comment>
<comment type="subcellular location">
    <subcellularLocation>
        <location evidence="1">Cell inner membrane</location>
        <topology evidence="1">Lipid-anchor</topology>
    </subcellularLocation>
</comment>
<keyword evidence="3" id="KW-0175">Coiled coil</keyword>
<dbReference type="InterPro" id="IPR006143">
    <property type="entry name" value="RND_pump_MFP"/>
</dbReference>
<evidence type="ECO:0000259" key="6">
    <source>
        <dbReference type="Pfam" id="PF25944"/>
    </source>
</evidence>
<feature type="domain" description="Multidrug resistance protein MdtA-like C-terminal permuted SH3" evidence="7">
    <location>
        <begin position="268"/>
        <end position="325"/>
    </location>
</feature>
<dbReference type="EMBL" id="JBHSDU010000015">
    <property type="protein sequence ID" value="MFC4313446.1"/>
    <property type="molecule type" value="Genomic_DNA"/>
</dbReference>
<evidence type="ECO:0000259" key="4">
    <source>
        <dbReference type="Pfam" id="PF25876"/>
    </source>
</evidence>
<dbReference type="SUPFAM" id="SSF111369">
    <property type="entry name" value="HlyD-like secretion proteins"/>
    <property type="match status" value="1"/>
</dbReference>
<proteinExistence type="inferred from homology"/>
<dbReference type="PANTHER" id="PTHR30158:SF3">
    <property type="entry name" value="MULTIDRUG EFFLUX PUMP SUBUNIT ACRA-RELATED"/>
    <property type="match status" value="1"/>
</dbReference>
<organism evidence="8 9">
    <name type="scientific">Steroidobacter flavus</name>
    <dbReference type="NCBI Taxonomy" id="1842136"/>
    <lineage>
        <taxon>Bacteria</taxon>
        <taxon>Pseudomonadati</taxon>
        <taxon>Pseudomonadota</taxon>
        <taxon>Gammaproteobacteria</taxon>
        <taxon>Steroidobacterales</taxon>
        <taxon>Steroidobacteraceae</taxon>
        <taxon>Steroidobacter</taxon>
    </lineage>
</organism>
<evidence type="ECO:0000259" key="7">
    <source>
        <dbReference type="Pfam" id="PF25967"/>
    </source>
</evidence>
<dbReference type="Pfam" id="PF25944">
    <property type="entry name" value="Beta-barrel_RND"/>
    <property type="match status" value="1"/>
</dbReference>